<proteinExistence type="predicted"/>
<organism evidence="1 2">
    <name type="scientific">Xylella fastidiosa (strain 9a5c)</name>
    <dbReference type="NCBI Taxonomy" id="160492"/>
    <lineage>
        <taxon>Bacteria</taxon>
        <taxon>Pseudomonadati</taxon>
        <taxon>Pseudomonadota</taxon>
        <taxon>Gammaproteobacteria</taxon>
        <taxon>Lysobacterales</taxon>
        <taxon>Lysobacteraceae</taxon>
        <taxon>Xylella</taxon>
    </lineage>
</organism>
<dbReference type="STRING" id="160492.XF_2152"/>
<protein>
    <submittedName>
        <fullName evidence="1">Uncharacterized protein</fullName>
    </submittedName>
</protein>
<dbReference type="HOGENOM" id="CLU_2903394_0_0_6"/>
<gene>
    <name evidence="1" type="ordered locus">XF_2152</name>
</gene>
<dbReference type="PIR" id="D82594">
    <property type="entry name" value="D82594"/>
</dbReference>
<reference evidence="1 2" key="1">
    <citation type="journal article" date="2000" name="Nature">
        <title>The genome sequence of the plant pathogen Xylella fastidiosa.</title>
        <authorList>
            <person name="Simpson A.J."/>
            <person name="Reinach F.C."/>
            <person name="Arruda P."/>
            <person name="Abreu F.A."/>
            <person name="Acencio M."/>
            <person name="Alvarenga R."/>
            <person name="Alves L.M."/>
            <person name="Araya J.E."/>
            <person name="Baia G.S."/>
            <person name="Baptista C.S."/>
            <person name="Barros M.H."/>
            <person name="Bonaccorsi E.D."/>
            <person name="Bordin S."/>
            <person name="Bove J.M."/>
            <person name="Briones M.R."/>
            <person name="Bueno M.R."/>
            <person name="Camargo A.A."/>
            <person name="Camargo L.E."/>
            <person name="Carraro D.M."/>
            <person name="Carrer H."/>
            <person name="Colauto N.B."/>
            <person name="Colombo C."/>
            <person name="Costa F.F."/>
            <person name="Costa M.C."/>
            <person name="Costa-Neto C.M."/>
            <person name="Coutinho L.L."/>
            <person name="Cristofani M."/>
            <person name="Dias-Neto E."/>
            <person name="Docena C."/>
            <person name="El-Dorry H."/>
            <person name="Facincani A.P."/>
            <person name="Ferreira A.J."/>
            <person name="Ferreira V.C."/>
            <person name="Ferro J.A."/>
            <person name="Fraga J.S."/>
            <person name="Franca S.C."/>
            <person name="Franco M.C."/>
            <person name="Frohme M."/>
            <person name="Furlan L.R."/>
            <person name="Garnier M."/>
            <person name="Goldman G.H."/>
            <person name="Goldman M.H."/>
            <person name="Gomes S.L."/>
            <person name="Gruber A."/>
            <person name="Ho P.L."/>
            <person name="Hoheisel J.D."/>
            <person name="Junqueira M.L."/>
            <person name="Kemper E.L."/>
            <person name="Kitajima J.P."/>
            <person name="Krieger J.E."/>
            <person name="Kuramae E.E."/>
            <person name="Laigret F."/>
            <person name="Lambais M.R."/>
            <person name="Leite L.C."/>
            <person name="Lemos E.G."/>
            <person name="Lemos M.V."/>
            <person name="Lopes S.A."/>
            <person name="Lopes C.R."/>
            <person name="Machado J.A."/>
            <person name="Machado M.A."/>
            <person name="Madeira A.M."/>
            <person name="Madeira H.M."/>
            <person name="Marino C.L."/>
            <person name="Marques M.V."/>
            <person name="Martins E.A."/>
            <person name="Martins E.M."/>
            <person name="Matsukuma A.Y."/>
            <person name="Menck C.F."/>
            <person name="Miracca E.C."/>
            <person name="Miyaki C.Y."/>
            <person name="Monteriro-Vitorello C.B."/>
            <person name="Moon D.H."/>
            <person name="Nagai M.A."/>
            <person name="Nascimento A.L."/>
            <person name="Netto L.E."/>
            <person name="Nhani A.Jr."/>
            <person name="Nobrega F.G."/>
            <person name="Nunes L.R."/>
            <person name="Oliveira M.A."/>
            <person name="de Oliveira M.C."/>
            <person name="de Oliveira R.C."/>
            <person name="Palmieri D.A."/>
            <person name="Paris A."/>
            <person name="Peixoto B.R."/>
            <person name="Pereira G.A."/>
            <person name="Pereira H.A.Jr."/>
            <person name="Pesquero J.B."/>
            <person name="Quaggio R.B."/>
            <person name="Roberto P.G."/>
            <person name="Rodrigues V."/>
            <person name="de M Rosa A.J."/>
            <person name="de Rosa V.E.Jr."/>
            <person name="de Sa R.G."/>
            <person name="Santelli R.V."/>
            <person name="Sawasaki H.E."/>
            <person name="da Silva A.C."/>
            <person name="da Silva A.M."/>
            <person name="da Silva F.R."/>
            <person name="da Silva W.A.Jr."/>
            <person name="da Silveira J.F."/>
            <person name="Silvestri M.L."/>
            <person name="Siqueira W.J."/>
            <person name="de Souza A.A."/>
            <person name="de Souza A.P."/>
            <person name="Terenzi M.F."/>
            <person name="Truffi D."/>
            <person name="Tsai S.M."/>
            <person name="Tsuhako M.H."/>
            <person name="Vallada H."/>
            <person name="Van Sluys M.A."/>
            <person name="Verjovski-Almeida S."/>
            <person name="Vettore A.L."/>
            <person name="Zago M.A."/>
            <person name="Zatz M."/>
            <person name="Meidanis J."/>
            <person name="Setubal J.C."/>
        </authorList>
    </citation>
    <scope>NUCLEOTIDE SEQUENCE [LARGE SCALE GENOMIC DNA]</scope>
    <source>
        <strain evidence="1 2">9a5c</strain>
    </source>
</reference>
<evidence type="ECO:0000313" key="2">
    <source>
        <dbReference type="Proteomes" id="UP000000812"/>
    </source>
</evidence>
<dbReference type="EMBL" id="AE003849">
    <property type="protein sequence ID" value="AAF84951.1"/>
    <property type="molecule type" value="Genomic_DNA"/>
</dbReference>
<dbReference type="Proteomes" id="UP000000812">
    <property type="component" value="Chromosome"/>
</dbReference>
<evidence type="ECO:0000313" key="1">
    <source>
        <dbReference type="EMBL" id="AAF84951.1"/>
    </source>
</evidence>
<sequence>MMSGCTASHCGVGLLAGTDELVFDACGQAQYGCHALVSVVLWYEFGHRAEIGTAATFIEAFA</sequence>
<name>Q9PBJ2_XYLFA</name>
<accession>Q9PBJ2</accession>
<dbReference type="AlphaFoldDB" id="Q9PBJ2"/>
<dbReference type="KEGG" id="xfa:XF_2152"/>